<evidence type="ECO:0000313" key="4">
    <source>
        <dbReference type="Proteomes" id="UP000024942"/>
    </source>
</evidence>
<dbReference type="PATRIC" id="fig|1280953.3.peg.2811"/>
<dbReference type="InterPro" id="IPR006680">
    <property type="entry name" value="Amidohydro-rel"/>
</dbReference>
<evidence type="ECO:0000256" key="1">
    <source>
        <dbReference type="ARBA" id="ARBA00023239"/>
    </source>
</evidence>
<dbReference type="GO" id="GO:0016787">
    <property type="term" value="F:hydrolase activity"/>
    <property type="evidence" value="ECO:0007669"/>
    <property type="project" value="UniProtKB-KW"/>
</dbReference>
<keyword evidence="1" id="KW-0456">Lyase</keyword>
<dbReference type="AlphaFoldDB" id="A0A059G4V0"/>
<dbReference type="InterPro" id="IPR032465">
    <property type="entry name" value="ACMSD"/>
</dbReference>
<dbReference type="GO" id="GO:0016831">
    <property type="term" value="F:carboxy-lyase activity"/>
    <property type="evidence" value="ECO:0007669"/>
    <property type="project" value="InterPro"/>
</dbReference>
<dbReference type="EMBL" id="ARYL01000022">
    <property type="protein sequence ID" value="KDA01754.1"/>
    <property type="molecule type" value="Genomic_DNA"/>
</dbReference>
<evidence type="ECO:0000313" key="3">
    <source>
        <dbReference type="EMBL" id="KDA01754.1"/>
    </source>
</evidence>
<dbReference type="OrthoDB" id="9799024at2"/>
<dbReference type="GO" id="GO:0019748">
    <property type="term" value="P:secondary metabolic process"/>
    <property type="evidence" value="ECO:0007669"/>
    <property type="project" value="TreeGrafter"/>
</dbReference>
<reference evidence="3 4" key="1">
    <citation type="journal article" date="2014" name="Antonie Van Leeuwenhoek">
        <title>Hyphomonas beringensis sp. nov. and Hyphomonas chukchiensis sp. nov., isolated from surface seawater of the Bering Sea and Chukchi Sea.</title>
        <authorList>
            <person name="Li C."/>
            <person name="Lai Q."/>
            <person name="Li G."/>
            <person name="Dong C."/>
            <person name="Wang J."/>
            <person name="Liao Y."/>
            <person name="Shao Z."/>
        </authorList>
    </citation>
    <scope>NUCLEOTIDE SEQUENCE [LARGE SCALE GENOMIC DNA]</scope>
    <source>
        <strain evidence="3 4">SCH89</strain>
    </source>
</reference>
<feature type="domain" description="Amidohydrolase-related" evidence="2">
    <location>
        <begin position="97"/>
        <end position="383"/>
    </location>
</feature>
<organism evidence="3 4">
    <name type="scientific">Hyphomonas oceanitis SCH89</name>
    <dbReference type="NCBI Taxonomy" id="1280953"/>
    <lineage>
        <taxon>Bacteria</taxon>
        <taxon>Pseudomonadati</taxon>
        <taxon>Pseudomonadota</taxon>
        <taxon>Alphaproteobacteria</taxon>
        <taxon>Hyphomonadales</taxon>
        <taxon>Hyphomonadaceae</taxon>
        <taxon>Hyphomonas</taxon>
    </lineage>
</organism>
<dbReference type="InterPro" id="IPR032466">
    <property type="entry name" value="Metal_Hydrolase"/>
</dbReference>
<evidence type="ECO:0000259" key="2">
    <source>
        <dbReference type="Pfam" id="PF04909"/>
    </source>
</evidence>
<dbReference type="Proteomes" id="UP000024942">
    <property type="component" value="Unassembled WGS sequence"/>
</dbReference>
<keyword evidence="3" id="KW-0378">Hydrolase</keyword>
<comment type="caution">
    <text evidence="3">The sequence shown here is derived from an EMBL/GenBank/DDBJ whole genome shotgun (WGS) entry which is preliminary data.</text>
</comment>
<dbReference type="PANTHER" id="PTHR21240">
    <property type="entry name" value="2-AMINO-3-CARBOXYLMUCONATE-6-SEMIALDEHYDE DECARBOXYLASE"/>
    <property type="match status" value="1"/>
</dbReference>
<dbReference type="SUPFAM" id="SSF51556">
    <property type="entry name" value="Metallo-dependent hydrolases"/>
    <property type="match status" value="1"/>
</dbReference>
<proteinExistence type="predicted"/>
<dbReference type="STRING" id="1280953.HOC_13988"/>
<dbReference type="GO" id="GO:0005737">
    <property type="term" value="C:cytoplasm"/>
    <property type="evidence" value="ECO:0007669"/>
    <property type="project" value="TreeGrafter"/>
</dbReference>
<dbReference type="Gene3D" id="3.20.20.140">
    <property type="entry name" value="Metal-dependent hydrolases"/>
    <property type="match status" value="1"/>
</dbReference>
<name>A0A059G4V0_9PROT</name>
<dbReference type="eggNOG" id="COG2159">
    <property type="taxonomic scope" value="Bacteria"/>
</dbReference>
<protein>
    <submittedName>
        <fullName evidence="3">Amidohydrolase 2</fullName>
    </submittedName>
</protein>
<dbReference type="Pfam" id="PF04909">
    <property type="entry name" value="Amidohydro_2"/>
    <property type="match status" value="1"/>
</dbReference>
<gene>
    <name evidence="3" type="ORF">HOC_13988</name>
</gene>
<accession>A0A059G4V0</accession>
<dbReference type="PANTHER" id="PTHR21240:SF28">
    <property type="entry name" value="ISO-OROTATE DECARBOXYLASE (EUROFUNG)"/>
    <property type="match status" value="1"/>
</dbReference>
<sequence length="401" mass="44339">MKPFLFSCDAHIAEPADLFFKNMPEHLSQFVIHGEKDGDYRITRIGDQVILKVKANFHAHKTGQKDASFSAQSETADDRSCTDARDNFVSDCAVDTRRLGARDLALRFQDMDRDGVDAELVFPSLGLMLPRIADREGQRVACQIYNDWAWDYCKASEGRLVPAAMIPCIDFEDALAECKRTAAMGYAAFCLWEGLNNYNDERWDPIFAFAGENNIPLVFHTGVGDVNIRALKGPGSGMFNYTRQMNDAVDIITQLVGGGVLDRNPKAHILFAEHSAGWLWGLAERMDEIYHGHAPVIHPKLSRLPSQIVRDQVHCALQNDVGSVATRKGVGIGALLFATDYPHSEGTFPFSGKVVDRMMAENADATMEDFIAVLGGNAAKLFKRANLEAKVAERARALVDA</sequence>
<keyword evidence="4" id="KW-1185">Reference proteome</keyword>
<dbReference type="RefSeq" id="WP_035539586.1">
    <property type="nucleotide sequence ID" value="NZ_ARYL01000022.1"/>
</dbReference>